<accession>A0A829HQ89</accession>
<sequence length="197" mass="21994">MRVMRRSHVIIATQTIACLLLLAGSAYLYTIVPQRTDSYAPAVVHGSAPTRVAGRNLAITVHRVFSAPEVRVKRSISDTSIDLYRTKGRYVAIDLSYETVRMPDVIELQLMADHRNISRENFGTDKAFGQPGVGIRGTWVFDVPASTTSLKLLAIIFPDNDFRIMQGWYDSELSIAIPPEIVEQRQSLSVVQHKVVP</sequence>
<comment type="caution">
    <text evidence="1">The sequence shown here is derived from an EMBL/GenBank/DDBJ whole genome shotgun (WGS) entry which is preliminary data.</text>
</comment>
<dbReference type="EMBL" id="ATFQ01000028">
    <property type="protein sequence ID" value="EPQ21691.1"/>
    <property type="molecule type" value="Genomic_DNA"/>
</dbReference>
<name>A0A829HQ89_9MYCO</name>
<organism evidence="1 2">
    <name type="scientific">Mycobacteroides abscessus subsp. bolletii CRM-0020</name>
    <dbReference type="NCBI Taxonomy" id="1306401"/>
    <lineage>
        <taxon>Bacteria</taxon>
        <taxon>Bacillati</taxon>
        <taxon>Actinomycetota</taxon>
        <taxon>Actinomycetes</taxon>
        <taxon>Mycobacteriales</taxon>
        <taxon>Mycobacteriaceae</taxon>
        <taxon>Mycobacteroides</taxon>
        <taxon>Mycobacteroides abscessus</taxon>
    </lineage>
</organism>
<evidence type="ECO:0000313" key="1">
    <source>
        <dbReference type="EMBL" id="EPQ21691.1"/>
    </source>
</evidence>
<reference evidence="1 2" key="1">
    <citation type="journal article" date="2013" name="Genome Announc.">
        <title>Genome Sequence of an Epidemic Isolate of Mycobacterium abscessus subsp. bolletii from Rio de Janeiro, Brazil.</title>
        <authorList>
            <person name="Davidson R.M."/>
            <person name="Reynolds P.R."/>
            <person name="Farias-Hesson E."/>
            <person name="Duarte R.S."/>
            <person name="Jackson M."/>
            <person name="Strong M."/>
        </authorList>
    </citation>
    <scope>NUCLEOTIDE SEQUENCE [LARGE SCALE GENOMIC DNA]</scope>
    <source>
        <strain evidence="1 2">CRM-0020</strain>
    </source>
</reference>
<evidence type="ECO:0008006" key="3">
    <source>
        <dbReference type="Google" id="ProtNLM"/>
    </source>
</evidence>
<dbReference type="AlphaFoldDB" id="A0A829HQ89"/>
<dbReference type="Proteomes" id="UP000014969">
    <property type="component" value="Unassembled WGS sequence"/>
</dbReference>
<evidence type="ECO:0000313" key="2">
    <source>
        <dbReference type="Proteomes" id="UP000014969"/>
    </source>
</evidence>
<protein>
    <recommendedName>
        <fullName evidence="3">DUF4352 domain-containing protein</fullName>
    </recommendedName>
</protein>
<proteinExistence type="predicted"/>
<gene>
    <name evidence="1" type="ORF">J108_19995</name>
</gene>